<keyword evidence="1" id="KW-0732">Signal</keyword>
<organism evidence="2 3">
    <name type="scientific">Undibacterium umbellatum</name>
    <dbReference type="NCBI Taxonomy" id="2762300"/>
    <lineage>
        <taxon>Bacteria</taxon>
        <taxon>Pseudomonadati</taxon>
        <taxon>Pseudomonadota</taxon>
        <taxon>Betaproteobacteria</taxon>
        <taxon>Burkholderiales</taxon>
        <taxon>Oxalobacteraceae</taxon>
        <taxon>Undibacterium</taxon>
    </lineage>
</organism>
<reference evidence="2 3" key="1">
    <citation type="submission" date="2020-08" db="EMBL/GenBank/DDBJ databases">
        <title>Novel species isolated from subtropical streams in China.</title>
        <authorList>
            <person name="Lu H."/>
        </authorList>
    </citation>
    <scope>NUCLEOTIDE SEQUENCE [LARGE SCALE GENOMIC DNA]</scope>
    <source>
        <strain evidence="2 3">NL8W</strain>
    </source>
</reference>
<protein>
    <recommendedName>
        <fullName evidence="4">Secreted protein</fullName>
    </recommendedName>
</protein>
<feature type="chain" id="PRO_5046817796" description="Secreted protein" evidence="1">
    <location>
        <begin position="23"/>
        <end position="150"/>
    </location>
</feature>
<comment type="caution">
    <text evidence="2">The sequence shown here is derived from an EMBL/GenBank/DDBJ whole genome shotgun (WGS) entry which is preliminary data.</text>
</comment>
<evidence type="ECO:0000256" key="1">
    <source>
        <dbReference type="SAM" id="SignalP"/>
    </source>
</evidence>
<accession>A0ABR6ZDX0</accession>
<dbReference type="EMBL" id="JACOFX010000013">
    <property type="protein sequence ID" value="MBC3909898.1"/>
    <property type="molecule type" value="Genomic_DNA"/>
</dbReference>
<dbReference type="Proteomes" id="UP000646911">
    <property type="component" value="Unassembled WGS sequence"/>
</dbReference>
<evidence type="ECO:0000313" key="3">
    <source>
        <dbReference type="Proteomes" id="UP000646911"/>
    </source>
</evidence>
<feature type="signal peptide" evidence="1">
    <location>
        <begin position="1"/>
        <end position="22"/>
    </location>
</feature>
<name>A0ABR6ZDX0_9BURK</name>
<evidence type="ECO:0008006" key="4">
    <source>
        <dbReference type="Google" id="ProtNLM"/>
    </source>
</evidence>
<proteinExistence type="predicted"/>
<keyword evidence="3" id="KW-1185">Reference proteome</keyword>
<dbReference type="RefSeq" id="WP_186955421.1">
    <property type="nucleotide sequence ID" value="NZ_JACOFX010000013.1"/>
</dbReference>
<gene>
    <name evidence="2" type="ORF">H8L47_20220</name>
</gene>
<sequence>MKLFKSLLVAICLLSITTSAWARPGGHHYRPRISIGLSIPPLYFQFSNRHSHGVSFYPYDYSWRYHPGVVVSPTISYVSPVVSTSDIVYEESYSVYPQNYVNDSTIMSQPSRDPQTTTGKDWLYCHQPDGFYPAIKSCPAGWHRVPAQSR</sequence>
<evidence type="ECO:0000313" key="2">
    <source>
        <dbReference type="EMBL" id="MBC3909898.1"/>
    </source>
</evidence>